<name>A0ABP3KPD6_9SPHN</name>
<sequence>MAVIEIRPQPFFGNKNRAFWNLQSAGWAGVLALRGLSGISNGLPLSFLIPAIIGTITGYSISLLLSVLYRNLLNRKPIVTWGVTAVSLAIAASLYAFIDAWVFQIQNPNTETAFGTLYLGALFLGIMLLGAWSALYYAINFFLRVEEQNDQLLRLETQATRAQLAMLRYQLNPHFLFNTLNSISTLVLLKQTEPANAMLSRLSSFLRHTLVNEVHSRVTLAQEVETLHLYLDIEKMRFEERLRPSFDIDPAVREALLPSLLLQPLVENAIKYAVTPLEEGAEIAVSASLEKDMVKIIVSDTGPGKSGPITKTNDSTGVGLGNIQERLNQAYGEAHKFEIQSSAGGGFSVIITLPFETREQIQKEAAQDSATTDQIRNEAIFGEHASDKSHGGLVTAPAMASSHQKDMNP</sequence>
<dbReference type="InterPro" id="IPR036890">
    <property type="entry name" value="HATPase_C_sf"/>
</dbReference>
<feature type="transmembrane region" description="Helical" evidence="2">
    <location>
        <begin position="47"/>
        <end position="69"/>
    </location>
</feature>
<organism evidence="4 5">
    <name type="scientific">Parasphingorhabdus litoris</name>
    <dbReference type="NCBI Taxonomy" id="394733"/>
    <lineage>
        <taxon>Bacteria</taxon>
        <taxon>Pseudomonadati</taxon>
        <taxon>Pseudomonadota</taxon>
        <taxon>Alphaproteobacteria</taxon>
        <taxon>Sphingomonadales</taxon>
        <taxon>Sphingomonadaceae</taxon>
        <taxon>Parasphingorhabdus</taxon>
    </lineage>
</organism>
<dbReference type="PROSITE" id="PS50109">
    <property type="entry name" value="HIS_KIN"/>
    <property type="match status" value="1"/>
</dbReference>
<dbReference type="Pfam" id="PF06580">
    <property type="entry name" value="His_kinase"/>
    <property type="match status" value="1"/>
</dbReference>
<protein>
    <recommendedName>
        <fullName evidence="3">Histidine kinase domain-containing protein</fullName>
    </recommendedName>
</protein>
<proteinExistence type="predicted"/>
<comment type="caution">
    <text evidence="4">The sequence shown here is derived from an EMBL/GenBank/DDBJ whole genome shotgun (WGS) entry which is preliminary data.</text>
</comment>
<dbReference type="InterPro" id="IPR003594">
    <property type="entry name" value="HATPase_dom"/>
</dbReference>
<dbReference type="InterPro" id="IPR050640">
    <property type="entry name" value="Bact_2-comp_sensor_kinase"/>
</dbReference>
<dbReference type="PANTHER" id="PTHR34220">
    <property type="entry name" value="SENSOR HISTIDINE KINASE YPDA"/>
    <property type="match status" value="1"/>
</dbReference>
<feature type="transmembrane region" description="Helical" evidence="2">
    <location>
        <begin position="78"/>
        <end position="98"/>
    </location>
</feature>
<feature type="domain" description="Histidine kinase" evidence="3">
    <location>
        <begin position="261"/>
        <end position="357"/>
    </location>
</feature>
<keyword evidence="2" id="KW-0812">Transmembrane</keyword>
<keyword evidence="2" id="KW-0472">Membrane</keyword>
<evidence type="ECO:0000256" key="1">
    <source>
        <dbReference type="SAM" id="MobiDB-lite"/>
    </source>
</evidence>
<accession>A0ABP3KPD6</accession>
<gene>
    <name evidence="4" type="ORF">GCM10009096_28780</name>
</gene>
<evidence type="ECO:0000313" key="4">
    <source>
        <dbReference type="EMBL" id="GAA0484425.1"/>
    </source>
</evidence>
<evidence type="ECO:0000256" key="2">
    <source>
        <dbReference type="SAM" id="Phobius"/>
    </source>
</evidence>
<dbReference type="Gene3D" id="3.30.565.10">
    <property type="entry name" value="Histidine kinase-like ATPase, C-terminal domain"/>
    <property type="match status" value="1"/>
</dbReference>
<dbReference type="EMBL" id="BAAAEM010000003">
    <property type="protein sequence ID" value="GAA0484425.1"/>
    <property type="molecule type" value="Genomic_DNA"/>
</dbReference>
<dbReference type="Proteomes" id="UP001500713">
    <property type="component" value="Unassembled WGS sequence"/>
</dbReference>
<dbReference type="InterPro" id="IPR005467">
    <property type="entry name" value="His_kinase_dom"/>
</dbReference>
<evidence type="ECO:0000259" key="3">
    <source>
        <dbReference type="PROSITE" id="PS50109"/>
    </source>
</evidence>
<dbReference type="Pfam" id="PF02518">
    <property type="entry name" value="HATPase_c"/>
    <property type="match status" value="1"/>
</dbReference>
<reference evidence="5" key="1">
    <citation type="journal article" date="2019" name="Int. J. Syst. Evol. Microbiol.">
        <title>The Global Catalogue of Microorganisms (GCM) 10K type strain sequencing project: providing services to taxonomists for standard genome sequencing and annotation.</title>
        <authorList>
            <consortium name="The Broad Institute Genomics Platform"/>
            <consortium name="The Broad Institute Genome Sequencing Center for Infectious Disease"/>
            <person name="Wu L."/>
            <person name="Ma J."/>
        </authorList>
    </citation>
    <scope>NUCLEOTIDE SEQUENCE [LARGE SCALE GENOMIC DNA]</scope>
    <source>
        <strain evidence="5">JCM 14162</strain>
    </source>
</reference>
<dbReference type="InterPro" id="IPR010559">
    <property type="entry name" value="Sig_transdc_His_kin_internal"/>
</dbReference>
<dbReference type="PANTHER" id="PTHR34220:SF7">
    <property type="entry name" value="SENSOR HISTIDINE KINASE YPDA"/>
    <property type="match status" value="1"/>
</dbReference>
<evidence type="ECO:0000313" key="5">
    <source>
        <dbReference type="Proteomes" id="UP001500713"/>
    </source>
</evidence>
<keyword evidence="2" id="KW-1133">Transmembrane helix</keyword>
<keyword evidence="5" id="KW-1185">Reference proteome</keyword>
<feature type="region of interest" description="Disordered" evidence="1">
    <location>
        <begin position="382"/>
        <end position="409"/>
    </location>
</feature>
<feature type="transmembrane region" description="Helical" evidence="2">
    <location>
        <begin position="118"/>
        <end position="139"/>
    </location>
</feature>
<dbReference type="RefSeq" id="WP_229955231.1">
    <property type="nucleotide sequence ID" value="NZ_BAAAEM010000003.1"/>
</dbReference>
<dbReference type="SUPFAM" id="SSF55874">
    <property type="entry name" value="ATPase domain of HSP90 chaperone/DNA topoisomerase II/histidine kinase"/>
    <property type="match status" value="1"/>
</dbReference>